<organism evidence="2 3">
    <name type="scientific">Nonomuraea guangzhouensis</name>
    <dbReference type="NCBI Taxonomy" id="1291555"/>
    <lineage>
        <taxon>Bacteria</taxon>
        <taxon>Bacillati</taxon>
        <taxon>Actinomycetota</taxon>
        <taxon>Actinomycetes</taxon>
        <taxon>Streptosporangiales</taxon>
        <taxon>Streptosporangiaceae</taxon>
        <taxon>Nonomuraea</taxon>
    </lineage>
</organism>
<reference evidence="3" key="1">
    <citation type="journal article" date="2019" name="Int. J. Syst. Evol. Microbiol.">
        <title>The Global Catalogue of Microorganisms (GCM) 10K type strain sequencing project: providing services to taxonomists for standard genome sequencing and annotation.</title>
        <authorList>
            <consortium name="The Broad Institute Genomics Platform"/>
            <consortium name="The Broad Institute Genome Sequencing Center for Infectious Disease"/>
            <person name="Wu L."/>
            <person name="Ma J."/>
        </authorList>
    </citation>
    <scope>NUCLEOTIDE SEQUENCE [LARGE SCALE GENOMIC DNA]</scope>
    <source>
        <strain evidence="3">CGMCC 1.15399</strain>
    </source>
</reference>
<feature type="chain" id="PRO_5046715281" evidence="1">
    <location>
        <begin position="21"/>
        <end position="315"/>
    </location>
</feature>
<dbReference type="RefSeq" id="WP_378623404.1">
    <property type="nucleotide sequence ID" value="NZ_JBHUCM010000029.1"/>
</dbReference>
<dbReference type="EMBL" id="JBHUCM010000029">
    <property type="protein sequence ID" value="MFD1541715.1"/>
    <property type="molecule type" value="Genomic_DNA"/>
</dbReference>
<dbReference type="InterPro" id="IPR043869">
    <property type="entry name" value="DUF5829"/>
</dbReference>
<dbReference type="Pfam" id="PF19147">
    <property type="entry name" value="DUF5829"/>
    <property type="match status" value="1"/>
</dbReference>
<accession>A0ABW4GFX4</accession>
<feature type="signal peptide" evidence="1">
    <location>
        <begin position="1"/>
        <end position="20"/>
    </location>
</feature>
<keyword evidence="1" id="KW-0732">Signal</keyword>
<gene>
    <name evidence="2" type="ORF">ACFSJ0_32010</name>
</gene>
<evidence type="ECO:0000256" key="1">
    <source>
        <dbReference type="SAM" id="SignalP"/>
    </source>
</evidence>
<proteinExistence type="predicted"/>
<keyword evidence="3" id="KW-1185">Reference proteome</keyword>
<name>A0ABW4GFX4_9ACTN</name>
<dbReference type="Proteomes" id="UP001597097">
    <property type="component" value="Unassembled WGS sequence"/>
</dbReference>
<evidence type="ECO:0000313" key="2">
    <source>
        <dbReference type="EMBL" id="MFD1541715.1"/>
    </source>
</evidence>
<sequence>MLIRRTLRMITVLTATCAVALTGAVASGVGTAQADQAQASSQKQLLFYNHAYSVVDRETADAIENSAYLREFANFEVRTTTGGGMTWKGRYLKGRETYIELFSEGDLPGQDALYGSAGLGVSTERSGDLAKVTANLADLGISDPAKYRQTRDFGDGVPVPWFDTIRTTSEQYEHFDPWAMEYFPEYFADPRSQTEPESYPGDVSRERYLPDAYADHQMRDVTSIRMGVTARDLANTIPLLQAGGFEVTKVGGGVIAMGGGTTITLDSVERAKAGLKQVTFSLNQAAAAKHEERIGRSTLTVGPGAQAVWNFDAPQ</sequence>
<protein>
    <submittedName>
        <fullName evidence="2">DUF5829 family protein</fullName>
    </submittedName>
</protein>
<comment type="caution">
    <text evidence="2">The sequence shown here is derived from an EMBL/GenBank/DDBJ whole genome shotgun (WGS) entry which is preliminary data.</text>
</comment>
<evidence type="ECO:0000313" key="3">
    <source>
        <dbReference type="Proteomes" id="UP001597097"/>
    </source>
</evidence>